<evidence type="ECO:0000256" key="1">
    <source>
        <dbReference type="SAM" id="Phobius"/>
    </source>
</evidence>
<evidence type="ECO:0000313" key="2">
    <source>
        <dbReference type="EMBL" id="RPA90347.1"/>
    </source>
</evidence>
<reference evidence="2 3" key="1">
    <citation type="journal article" date="2018" name="Nat. Ecol. Evol.">
        <title>Pezizomycetes genomes reveal the molecular basis of ectomycorrhizal truffle lifestyle.</title>
        <authorList>
            <person name="Murat C."/>
            <person name="Payen T."/>
            <person name="Noel B."/>
            <person name="Kuo A."/>
            <person name="Morin E."/>
            <person name="Chen J."/>
            <person name="Kohler A."/>
            <person name="Krizsan K."/>
            <person name="Balestrini R."/>
            <person name="Da Silva C."/>
            <person name="Montanini B."/>
            <person name="Hainaut M."/>
            <person name="Levati E."/>
            <person name="Barry K.W."/>
            <person name="Belfiori B."/>
            <person name="Cichocki N."/>
            <person name="Clum A."/>
            <person name="Dockter R.B."/>
            <person name="Fauchery L."/>
            <person name="Guy J."/>
            <person name="Iotti M."/>
            <person name="Le Tacon F."/>
            <person name="Lindquist E.A."/>
            <person name="Lipzen A."/>
            <person name="Malagnac F."/>
            <person name="Mello A."/>
            <person name="Molinier V."/>
            <person name="Miyauchi S."/>
            <person name="Poulain J."/>
            <person name="Riccioni C."/>
            <person name="Rubini A."/>
            <person name="Sitrit Y."/>
            <person name="Splivallo R."/>
            <person name="Traeger S."/>
            <person name="Wang M."/>
            <person name="Zifcakova L."/>
            <person name="Wipf D."/>
            <person name="Zambonelli A."/>
            <person name="Paolocci F."/>
            <person name="Nowrousian M."/>
            <person name="Ottonello S."/>
            <person name="Baldrian P."/>
            <person name="Spatafora J.W."/>
            <person name="Henrissat B."/>
            <person name="Nagy L.G."/>
            <person name="Aury J.M."/>
            <person name="Wincker P."/>
            <person name="Grigoriev I.V."/>
            <person name="Bonfante P."/>
            <person name="Martin F.M."/>
        </authorList>
    </citation>
    <scope>NUCLEOTIDE SEQUENCE [LARGE SCALE GENOMIC DNA]</scope>
    <source>
        <strain evidence="2 3">120613-1</strain>
    </source>
</reference>
<accession>A0A3N4IZB9</accession>
<dbReference type="EMBL" id="ML120529">
    <property type="protein sequence ID" value="RPA90347.1"/>
    <property type="molecule type" value="Genomic_DNA"/>
</dbReference>
<proteinExistence type="predicted"/>
<sequence length="118" mass="13678">MIRYCTRRFFKYSEWQKSGNSRSDYFKNGLAQSTDDVFSKPCVCCYCSARQYEKDRLADWSCALLYASINHHMPRSVRYRTVVLKKERKVAQGRQAGRGICIILLACLLQVQVSYEGG</sequence>
<name>A0A3N4IZB9_9PEZI</name>
<keyword evidence="3" id="KW-1185">Reference proteome</keyword>
<keyword evidence="1" id="KW-0472">Membrane</keyword>
<keyword evidence="1" id="KW-1133">Transmembrane helix</keyword>
<keyword evidence="1" id="KW-0812">Transmembrane</keyword>
<dbReference type="AlphaFoldDB" id="A0A3N4IZB9"/>
<evidence type="ECO:0000313" key="3">
    <source>
        <dbReference type="Proteomes" id="UP000276215"/>
    </source>
</evidence>
<feature type="transmembrane region" description="Helical" evidence="1">
    <location>
        <begin position="96"/>
        <end position="115"/>
    </location>
</feature>
<protein>
    <submittedName>
        <fullName evidence="2">Uncharacterized protein</fullName>
    </submittedName>
</protein>
<gene>
    <name evidence="2" type="ORF">L873DRAFT_443940</name>
</gene>
<organism evidence="2 3">
    <name type="scientific">Choiromyces venosus 120613-1</name>
    <dbReference type="NCBI Taxonomy" id="1336337"/>
    <lineage>
        <taxon>Eukaryota</taxon>
        <taxon>Fungi</taxon>
        <taxon>Dikarya</taxon>
        <taxon>Ascomycota</taxon>
        <taxon>Pezizomycotina</taxon>
        <taxon>Pezizomycetes</taxon>
        <taxon>Pezizales</taxon>
        <taxon>Tuberaceae</taxon>
        <taxon>Choiromyces</taxon>
    </lineage>
</organism>
<dbReference type="Proteomes" id="UP000276215">
    <property type="component" value="Unassembled WGS sequence"/>
</dbReference>